<feature type="region of interest" description="Disordered" evidence="1">
    <location>
        <begin position="270"/>
        <end position="602"/>
    </location>
</feature>
<gene>
    <name evidence="2" type="ORF">SEPCBS57363_000300</name>
</gene>
<feature type="compositionally biased region" description="Polar residues" evidence="1">
    <location>
        <begin position="86"/>
        <end position="104"/>
    </location>
</feature>
<feature type="compositionally biased region" description="Polar residues" evidence="1">
    <location>
        <begin position="344"/>
        <end position="356"/>
    </location>
</feature>
<feature type="compositionally biased region" description="Polar residues" evidence="1">
    <location>
        <begin position="506"/>
        <end position="522"/>
    </location>
</feature>
<accession>A0ABP0D5M8</accession>
<dbReference type="Proteomes" id="UP001642501">
    <property type="component" value="Unassembled WGS sequence"/>
</dbReference>
<comment type="caution">
    <text evidence="2">The sequence shown here is derived from an EMBL/GenBank/DDBJ whole genome shotgun (WGS) entry which is preliminary data.</text>
</comment>
<feature type="compositionally biased region" description="Low complexity" evidence="1">
    <location>
        <begin position="296"/>
        <end position="313"/>
    </location>
</feature>
<feature type="compositionally biased region" description="Polar residues" evidence="1">
    <location>
        <begin position="387"/>
        <end position="417"/>
    </location>
</feature>
<reference evidence="2 3" key="1">
    <citation type="submission" date="2024-01" db="EMBL/GenBank/DDBJ databases">
        <authorList>
            <person name="Allen C."/>
            <person name="Tagirdzhanova G."/>
        </authorList>
    </citation>
    <scope>NUCLEOTIDE SEQUENCE [LARGE SCALE GENOMIC DNA]</scope>
    <source>
        <strain evidence="2 3">CBS 573.63</strain>
    </source>
</reference>
<proteinExistence type="predicted"/>
<feature type="compositionally biased region" description="Basic and acidic residues" evidence="1">
    <location>
        <begin position="165"/>
        <end position="183"/>
    </location>
</feature>
<keyword evidence="3" id="KW-1185">Reference proteome</keyword>
<feature type="compositionally biased region" description="Polar residues" evidence="1">
    <location>
        <begin position="207"/>
        <end position="216"/>
    </location>
</feature>
<evidence type="ECO:0000256" key="1">
    <source>
        <dbReference type="SAM" id="MobiDB-lite"/>
    </source>
</evidence>
<feature type="compositionally biased region" description="Basic and acidic residues" evidence="1">
    <location>
        <begin position="622"/>
        <end position="631"/>
    </location>
</feature>
<evidence type="ECO:0000313" key="3">
    <source>
        <dbReference type="Proteomes" id="UP001642501"/>
    </source>
</evidence>
<dbReference type="PANTHER" id="PTHR42023">
    <property type="entry name" value="BHLH DOMAIN-CONTAINING PROTEIN"/>
    <property type="match status" value="1"/>
</dbReference>
<feature type="region of interest" description="Disordered" evidence="1">
    <location>
        <begin position="1"/>
        <end position="252"/>
    </location>
</feature>
<organism evidence="2 3">
    <name type="scientific">Sporothrix epigloea</name>
    <dbReference type="NCBI Taxonomy" id="1892477"/>
    <lineage>
        <taxon>Eukaryota</taxon>
        <taxon>Fungi</taxon>
        <taxon>Dikarya</taxon>
        <taxon>Ascomycota</taxon>
        <taxon>Pezizomycotina</taxon>
        <taxon>Sordariomycetes</taxon>
        <taxon>Sordariomycetidae</taxon>
        <taxon>Ophiostomatales</taxon>
        <taxon>Ophiostomataceae</taxon>
        <taxon>Sporothrix</taxon>
    </lineage>
</organism>
<feature type="compositionally biased region" description="Low complexity" evidence="1">
    <location>
        <begin position="546"/>
        <end position="563"/>
    </location>
</feature>
<feature type="compositionally biased region" description="Polar residues" evidence="1">
    <location>
        <begin position="1"/>
        <end position="19"/>
    </location>
</feature>
<sequence length="800" mass="87217">MYATSTQTSPVNTAFQVRQQPPPYAPHPERHQQYQHYQQSYTEDEKPLHQMQQTQQHPYHQYQVPRTQLPHYSQPLDLRNADGVSPESSPEISATEPVYSSNIGRQDVPDISPVDREADPFVMSATPASPESIPAGDGRPPSASRTRIPMIRRERRQNAEANAKTLREAKSRERLQQLHEAQERTNSIASSKRGYKGGEVRWDPQTGELTSSQKGRPSQVKPADYARGLADTGTDATKSTGATVKDSKVSSAANGIANFASRLRKTVQNVSNSALNSPSVTDLSPSRPPTQPRQEVVPPQSPAASQASPVAVPLEQTPAPVAATPTDVSSSTDPAAGLYIYNGSAWNGETGGTTSVKPALRESSKHAGPMPTVTDDPITAASPIANAATSSQAMSSITQTPTRKPLQAPTSSGAQSYPSPPQSVGPTYKALLPPQQQETPVQAAPQLQQEQRPPSTRIRRKPTPSHQALASYDENDPFNYNNRPYPSIVPSPVSLRLSPQEDEWTQPPSRFSVTTYNSTLDESQADGDLDDAPEVPPIPDSLRSSPPLEAPQQQEQQTVSPHPQSTPFSMKPIPGRAVDGNVMSRRRPPRMGFTDPNSIKNGNDPILISLRTPWSAGNTHSSLHDMSDSGSDHWSSGGQEQDDASAEFMYIQLRKRHLMGLSAAGAGAGVDGGADASAERASMVGSIHKDLPLAPPEMTAKDRVAMFNAQLSGLAQRRINIGRSIKQMTELMPTDNLLAAPDVLFKREMEKRKVEGLRIELAEIQREEYEIGLKLHRAYKRLDKNAEYEPTTLWVRRVTG</sequence>
<feature type="compositionally biased region" description="Polar residues" evidence="1">
    <location>
        <begin position="270"/>
        <end position="284"/>
    </location>
</feature>
<evidence type="ECO:0000313" key="2">
    <source>
        <dbReference type="EMBL" id="CAK7262916.1"/>
    </source>
</evidence>
<evidence type="ECO:0008006" key="4">
    <source>
        <dbReference type="Google" id="ProtNLM"/>
    </source>
</evidence>
<dbReference type="PANTHER" id="PTHR42023:SF1">
    <property type="entry name" value="BHLH DOMAIN-CONTAINING PROTEIN"/>
    <property type="match status" value="1"/>
</dbReference>
<feature type="compositionally biased region" description="Polar residues" evidence="1">
    <location>
        <begin position="434"/>
        <end position="454"/>
    </location>
</feature>
<feature type="compositionally biased region" description="Acidic residues" evidence="1">
    <location>
        <begin position="523"/>
        <end position="533"/>
    </location>
</feature>
<dbReference type="EMBL" id="CAWUOM010000003">
    <property type="protein sequence ID" value="CAK7262916.1"/>
    <property type="molecule type" value="Genomic_DNA"/>
</dbReference>
<feature type="compositionally biased region" description="Low complexity" evidence="1">
    <location>
        <begin position="49"/>
        <end position="63"/>
    </location>
</feature>
<feature type="region of interest" description="Disordered" evidence="1">
    <location>
        <begin position="619"/>
        <end position="640"/>
    </location>
</feature>
<name>A0ABP0D5M8_9PEZI</name>
<protein>
    <recommendedName>
        <fullName evidence="4">BZIP domain-containing protein</fullName>
    </recommendedName>
</protein>